<dbReference type="PANTHER" id="PTHR10166:SF37">
    <property type="entry name" value="STOLID, ISOFORM H"/>
    <property type="match status" value="1"/>
</dbReference>
<evidence type="ECO:0000256" key="12">
    <source>
        <dbReference type="ARBA" id="ARBA00023136"/>
    </source>
</evidence>
<keyword evidence="5" id="KW-0812">Transmembrane</keyword>
<gene>
    <name evidence="18" type="ORF">RDWZM_001863</name>
</gene>
<evidence type="ECO:0000256" key="15">
    <source>
        <dbReference type="ARBA" id="ARBA00023303"/>
    </source>
</evidence>
<evidence type="ECO:0000259" key="17">
    <source>
        <dbReference type="PROSITE" id="PS50234"/>
    </source>
</evidence>
<keyword evidence="14" id="KW-0325">Glycoprotein</keyword>
<dbReference type="Pfam" id="PF00092">
    <property type="entry name" value="VWA"/>
    <property type="match status" value="1"/>
</dbReference>
<dbReference type="Proteomes" id="UP001142055">
    <property type="component" value="Chromosome 1"/>
</dbReference>
<comment type="caution">
    <text evidence="18">The sequence shown here is derived from an EMBL/GenBank/DDBJ whole genome shotgun (WGS) entry which is preliminary data.</text>
</comment>
<keyword evidence="13" id="KW-1015">Disulfide bond</keyword>
<proteinExistence type="predicted"/>
<dbReference type="Pfam" id="PF08473">
    <property type="entry name" value="VGCC_alpha2"/>
    <property type="match status" value="1"/>
</dbReference>
<evidence type="ECO:0000256" key="5">
    <source>
        <dbReference type="ARBA" id="ARBA00022692"/>
    </source>
</evidence>
<dbReference type="InterPro" id="IPR051173">
    <property type="entry name" value="Ca_channel_alpha-2/delta"/>
</dbReference>
<dbReference type="GO" id="GO:0005891">
    <property type="term" value="C:voltage-gated calcium channel complex"/>
    <property type="evidence" value="ECO:0007669"/>
    <property type="project" value="TreeGrafter"/>
</dbReference>
<evidence type="ECO:0000313" key="18">
    <source>
        <dbReference type="EMBL" id="KAJ6223318.1"/>
    </source>
</evidence>
<feature type="region of interest" description="Disordered" evidence="16">
    <location>
        <begin position="1040"/>
        <end position="1064"/>
    </location>
</feature>
<dbReference type="InterPro" id="IPR002035">
    <property type="entry name" value="VWF_A"/>
</dbReference>
<keyword evidence="11" id="KW-0406">Ion transport</keyword>
<organism evidence="18 19">
    <name type="scientific">Blomia tropicalis</name>
    <name type="common">Mite</name>
    <dbReference type="NCBI Taxonomy" id="40697"/>
    <lineage>
        <taxon>Eukaryota</taxon>
        <taxon>Metazoa</taxon>
        <taxon>Ecdysozoa</taxon>
        <taxon>Arthropoda</taxon>
        <taxon>Chelicerata</taxon>
        <taxon>Arachnida</taxon>
        <taxon>Acari</taxon>
        <taxon>Acariformes</taxon>
        <taxon>Sarcoptiformes</taxon>
        <taxon>Astigmata</taxon>
        <taxon>Glycyphagoidea</taxon>
        <taxon>Echimyopodidae</taxon>
        <taxon>Blomia</taxon>
    </lineage>
</organism>
<keyword evidence="4" id="KW-0107">Calcium channel</keyword>
<dbReference type="Pfam" id="PF08399">
    <property type="entry name" value="VWA_N"/>
    <property type="match status" value="1"/>
</dbReference>
<evidence type="ECO:0000256" key="1">
    <source>
        <dbReference type="ARBA" id="ARBA00004479"/>
    </source>
</evidence>
<keyword evidence="8" id="KW-0106">Calcium</keyword>
<dbReference type="SMART" id="SM00327">
    <property type="entry name" value="VWA"/>
    <property type="match status" value="1"/>
</dbReference>
<dbReference type="Gene3D" id="3.40.50.410">
    <property type="entry name" value="von Willebrand factor, type A domain"/>
    <property type="match status" value="1"/>
</dbReference>
<keyword evidence="3" id="KW-0109">Calcium transport</keyword>
<evidence type="ECO:0000313" key="19">
    <source>
        <dbReference type="Proteomes" id="UP001142055"/>
    </source>
</evidence>
<dbReference type="OMA" id="WMANANE"/>
<accession>A0A9Q0MDV2</accession>
<evidence type="ECO:0000256" key="14">
    <source>
        <dbReference type="ARBA" id="ARBA00023180"/>
    </source>
</evidence>
<dbReference type="AlphaFoldDB" id="A0A9Q0MDV2"/>
<dbReference type="PROSITE" id="PS50234">
    <property type="entry name" value="VWFA"/>
    <property type="match status" value="1"/>
</dbReference>
<dbReference type="InterPro" id="IPR013608">
    <property type="entry name" value="VWA_N"/>
</dbReference>
<keyword evidence="7" id="KW-0732">Signal</keyword>
<dbReference type="EMBL" id="JAPWDV010000001">
    <property type="protein sequence ID" value="KAJ6223318.1"/>
    <property type="molecule type" value="Genomic_DNA"/>
</dbReference>
<keyword evidence="12" id="KW-0472">Membrane</keyword>
<evidence type="ECO:0000256" key="13">
    <source>
        <dbReference type="ARBA" id="ARBA00023157"/>
    </source>
</evidence>
<evidence type="ECO:0000256" key="3">
    <source>
        <dbReference type="ARBA" id="ARBA00022568"/>
    </source>
</evidence>
<keyword evidence="6" id="KW-0479">Metal-binding</keyword>
<feature type="domain" description="VWFA" evidence="17">
    <location>
        <begin position="224"/>
        <end position="402"/>
    </location>
</feature>
<evidence type="ECO:0000256" key="4">
    <source>
        <dbReference type="ARBA" id="ARBA00022673"/>
    </source>
</evidence>
<evidence type="ECO:0000256" key="6">
    <source>
        <dbReference type="ARBA" id="ARBA00022723"/>
    </source>
</evidence>
<dbReference type="SUPFAM" id="SSF53300">
    <property type="entry name" value="vWA-like"/>
    <property type="match status" value="1"/>
</dbReference>
<evidence type="ECO:0000256" key="9">
    <source>
        <dbReference type="ARBA" id="ARBA00022882"/>
    </source>
</evidence>
<evidence type="ECO:0000256" key="7">
    <source>
        <dbReference type="ARBA" id="ARBA00022729"/>
    </source>
</evidence>
<keyword evidence="9" id="KW-0851">Voltage-gated channel</keyword>
<evidence type="ECO:0000256" key="8">
    <source>
        <dbReference type="ARBA" id="ARBA00022837"/>
    </source>
</evidence>
<evidence type="ECO:0000256" key="16">
    <source>
        <dbReference type="SAM" id="MobiDB-lite"/>
    </source>
</evidence>
<keyword evidence="19" id="KW-1185">Reference proteome</keyword>
<protein>
    <recommendedName>
        <fullName evidence="17">VWFA domain-containing protein</fullName>
    </recommendedName>
</protein>
<dbReference type="FunFam" id="3.40.50.410:FF:000007">
    <property type="entry name" value="Calcium voltage-gated channel auxiliary subunit alpha2delta 3"/>
    <property type="match status" value="1"/>
</dbReference>
<name>A0A9Q0MDV2_BLOTA</name>
<dbReference type="InterPro" id="IPR036465">
    <property type="entry name" value="vWFA_dom_sf"/>
</dbReference>
<dbReference type="PANTHER" id="PTHR10166">
    <property type="entry name" value="VOLTAGE-DEPENDENT CALCIUM CHANNEL SUBUNIT ALPHA-2/DELTA-RELATED"/>
    <property type="match status" value="1"/>
</dbReference>
<keyword evidence="10" id="KW-1133">Transmembrane helix</keyword>
<sequence length="1200" mass="139854">MLTTKVLEGTLVNAPNLEVRGQKTRFRNFRNHASEVKQIDPTKLMEDMRKSVVNMLNWKRDAVQRIAEECEKISSHYNYEKEIEYYSYYNMKYIYDDRYGEPPTNSYNWKPLQLSPHPNFEDSLVNLDHSAVHVPINVYEKASDILNDIKWSEDLTEIFKENFANDPSLSWQFFGSARGFIRIYPSTKWKVSHDTHGHSKAPTPDLYDCRVRQWYIQAAASPKDVVILLDTSGSMTGLRRHIALNVVFSILDTLNENDFVIVLMFSNEIKYVSECLTKMVQATKRNIIEIKERLEESIKTADIANFTLSFINSFDILSSLTSERKGAQCNQAIMLITDGAPDTYEAMFKQYNPESLVRVFTYVIGREVTQITEVYWMACNNRGYYAQVANLAEVREQVQNYIPVMSRPLVLSNSRIYEWTPVYTAISEIQLTEWIWGERVKAIKTWLMQHNRGYVLDNMEPVDNINEEKREADNEEESYVENRGDEDVPLNTIDMKMFNIELEMYKRIPDYKKKIPLMITVSAPVFDQRTHINVTRKFLYKNVYKDSEPEPTRIANLLGVAGVDVPIKEIEKMAPKYKIGVNGYSFMVTNNGKILYHQDFRPIFQDMLKPFYSQVDINEVEMSNNTENPRHVDSILEQIRLDMINGTRGSKRMTVKSTFDSMKRPISRVQHYFYGKVDNTPFGFALVLPEPYGSFRFEAQIDLKNNIRADNYTKYFSGTHWRIHPDWVYCDSPNMISDIVSPTPEEALVQFFNNEMPKNQFIWRTNGINPPRFDNFTCDKELLQSLIFDAIKTHNFEHCSESHKFKRRDDKSIDIVNAFISTRSGLTRFTNPHYSYEFKNRTEYNNLALSIDEVYYRRAVDYFYVDNQAFVYSVPFDNGGNTIVTASQAIFVGNGKMNTPVAVVGIQYNYTSFYSTFFRRARESQLNCDSPEIDCYVLDNNGFIVIAEDLKHSGIFFGEIDDDLLQDLVRTSIYRKMKHFDYQAICIDTIHKSSFSMPLFTPFDNLRRIFGWFISKLTATYLGMFYDSWMANANEMMESSDTTENGDVDYSSESQYPTEPRFNRSRPKQCDKEVELYELNHLANKTLHYIHVCSEQCSRNYYVQRIAHSNLLLLVLDTTACKCSVNTNKFESKPIVYNKDELCQLYQFDSERKRPSSCFNYHPNESEVKLCGGCGQLKPIFLLHIVSLGLLIMKCVGRFF</sequence>
<keyword evidence="15" id="KW-0407">Ion channel</keyword>
<evidence type="ECO:0000256" key="2">
    <source>
        <dbReference type="ARBA" id="ARBA00022448"/>
    </source>
</evidence>
<dbReference type="Gene3D" id="3.30.450.20">
    <property type="entry name" value="PAS domain"/>
    <property type="match status" value="1"/>
</dbReference>
<reference evidence="18" key="1">
    <citation type="submission" date="2022-12" db="EMBL/GenBank/DDBJ databases">
        <title>Genome assemblies of Blomia tropicalis.</title>
        <authorList>
            <person name="Cui Y."/>
        </authorList>
    </citation>
    <scope>NUCLEOTIDE SEQUENCE</scope>
    <source>
        <tissue evidence="18">Adult mites</tissue>
    </source>
</reference>
<evidence type="ECO:0000256" key="11">
    <source>
        <dbReference type="ARBA" id="ARBA00023065"/>
    </source>
</evidence>
<dbReference type="GO" id="GO:0005245">
    <property type="term" value="F:voltage-gated calcium channel activity"/>
    <property type="evidence" value="ECO:0007669"/>
    <property type="project" value="TreeGrafter"/>
</dbReference>
<evidence type="ECO:0000256" key="10">
    <source>
        <dbReference type="ARBA" id="ARBA00022989"/>
    </source>
</evidence>
<comment type="subcellular location">
    <subcellularLocation>
        <location evidence="1">Membrane</location>
        <topology evidence="1">Single-pass type I membrane protein</topology>
    </subcellularLocation>
</comment>
<feature type="compositionally biased region" description="Polar residues" evidence="16">
    <location>
        <begin position="1040"/>
        <end position="1057"/>
    </location>
</feature>
<dbReference type="GO" id="GO:0046872">
    <property type="term" value="F:metal ion binding"/>
    <property type="evidence" value="ECO:0007669"/>
    <property type="project" value="UniProtKB-KW"/>
</dbReference>
<keyword evidence="2" id="KW-0813">Transport</keyword>
<dbReference type="InterPro" id="IPR013680">
    <property type="entry name" value="VDCC_a2/dsu"/>
</dbReference>